<evidence type="ECO:0000313" key="3">
    <source>
        <dbReference type="Proteomes" id="UP000002640"/>
    </source>
</evidence>
<dbReference type="Proteomes" id="UP000002640">
    <property type="component" value="Unassembled WGS sequence"/>
</dbReference>
<feature type="compositionally biased region" description="Low complexity" evidence="1">
    <location>
        <begin position="177"/>
        <end position="191"/>
    </location>
</feature>
<feature type="compositionally biased region" description="Low complexity" evidence="1">
    <location>
        <begin position="1"/>
        <end position="33"/>
    </location>
</feature>
<feature type="region of interest" description="Disordered" evidence="1">
    <location>
        <begin position="126"/>
        <end position="193"/>
    </location>
</feature>
<dbReference type="GeneID" id="20647976"/>
<gene>
    <name evidence="2" type="ORF">PHYSODRAFT_340840</name>
</gene>
<dbReference type="AlphaFoldDB" id="G5AB28"/>
<sequence>MSRAPSALDEAQAAALRAVGSDSSPHAASRSSAGGNGSSAPLPEGSASSLEGSARLWLLKRPAFLARLRRQLPLQLVLARRRVSARARSRSMLPVFLSTPVSPSLRCRALVSGRHQLPRSRWKVDVGVSARSEEGAPSSPPQPPSSVRSDDSVDPVSGPTQFCRSTYTDAHEPASPEPSSSAPGDAPESSPCAPIPWSLEVALEDLIEAKVARTVRCSESRLEDHLDQRLADLDQLMIGLVRFPPLRVDYDLDQRLADARKVEALRQEVRRLEVAAARSERRLNSENDIRLRTERLCTQASAERGQLAAVAQALRDERDSISRQLATANRALAQSVERAHWVSPAAVERWLDRLCRRLGEDSEEYLAIQEAWLKYSAERNARSDRLRIKIKRWWAQLLPDADGKFGYTPEVLFEPSVLHYSLETLSWLPSSADWVEAVVEADGHEPWRNCWIAVSSMHPYNTNPMLDRSEVSAPWVREYTHYYGIPAPAEELPDESSVQAAPEGREVAGNDPRPDDSPNGAPTLRSPERSDDAASPESSLVPMPPTGSDEPVLSSGDEDNQIEGSVEKLTPPPLALATSKCSLTPLPRRSLFLSL</sequence>
<protein>
    <submittedName>
        <fullName evidence="2">Uncharacterized protein</fullName>
    </submittedName>
</protein>
<reference evidence="2 3" key="1">
    <citation type="journal article" date="2006" name="Science">
        <title>Phytophthora genome sequences uncover evolutionary origins and mechanisms of pathogenesis.</title>
        <authorList>
            <person name="Tyler B.M."/>
            <person name="Tripathy S."/>
            <person name="Zhang X."/>
            <person name="Dehal P."/>
            <person name="Jiang R.H."/>
            <person name="Aerts A."/>
            <person name="Arredondo F.D."/>
            <person name="Baxter L."/>
            <person name="Bensasson D."/>
            <person name="Beynon J.L."/>
            <person name="Chapman J."/>
            <person name="Damasceno C.M."/>
            <person name="Dorrance A.E."/>
            <person name="Dou D."/>
            <person name="Dickerman A.W."/>
            <person name="Dubchak I.L."/>
            <person name="Garbelotto M."/>
            <person name="Gijzen M."/>
            <person name="Gordon S.G."/>
            <person name="Govers F."/>
            <person name="Grunwald N.J."/>
            <person name="Huang W."/>
            <person name="Ivors K.L."/>
            <person name="Jones R.W."/>
            <person name="Kamoun S."/>
            <person name="Krampis K."/>
            <person name="Lamour K.H."/>
            <person name="Lee M.K."/>
            <person name="McDonald W.H."/>
            <person name="Medina M."/>
            <person name="Meijer H.J."/>
            <person name="Nordberg E.K."/>
            <person name="Maclean D.J."/>
            <person name="Ospina-Giraldo M.D."/>
            <person name="Morris P.F."/>
            <person name="Phuntumart V."/>
            <person name="Putnam N.H."/>
            <person name="Rash S."/>
            <person name="Rose J.K."/>
            <person name="Sakihama Y."/>
            <person name="Salamov A.A."/>
            <person name="Savidor A."/>
            <person name="Scheuring C.F."/>
            <person name="Smith B.M."/>
            <person name="Sobral B.W."/>
            <person name="Terry A."/>
            <person name="Torto-Alalibo T.A."/>
            <person name="Win J."/>
            <person name="Xu Z."/>
            <person name="Zhang H."/>
            <person name="Grigoriev I.V."/>
            <person name="Rokhsar D.S."/>
            <person name="Boore J.L."/>
        </authorList>
    </citation>
    <scope>NUCLEOTIDE SEQUENCE [LARGE SCALE GENOMIC DNA]</scope>
    <source>
        <strain evidence="2 3">P6497</strain>
    </source>
</reference>
<feature type="region of interest" description="Disordered" evidence="1">
    <location>
        <begin position="487"/>
        <end position="579"/>
    </location>
</feature>
<organism evidence="2 3">
    <name type="scientific">Phytophthora sojae (strain P6497)</name>
    <name type="common">Soybean stem and root rot agent</name>
    <name type="synonym">Phytophthora megasperma f. sp. glycines</name>
    <dbReference type="NCBI Taxonomy" id="1094619"/>
    <lineage>
        <taxon>Eukaryota</taxon>
        <taxon>Sar</taxon>
        <taxon>Stramenopiles</taxon>
        <taxon>Oomycota</taxon>
        <taxon>Peronosporomycetes</taxon>
        <taxon>Peronosporales</taxon>
        <taxon>Peronosporaceae</taxon>
        <taxon>Phytophthora</taxon>
    </lineage>
</organism>
<name>G5AB28_PHYSP</name>
<evidence type="ECO:0000313" key="2">
    <source>
        <dbReference type="EMBL" id="EGZ07807.1"/>
    </source>
</evidence>
<feature type="compositionally biased region" description="Basic and acidic residues" evidence="1">
    <location>
        <begin position="503"/>
        <end position="516"/>
    </location>
</feature>
<dbReference type="OMA" id="REYTHYY"/>
<feature type="region of interest" description="Disordered" evidence="1">
    <location>
        <begin position="1"/>
        <end position="46"/>
    </location>
</feature>
<dbReference type="RefSeq" id="XP_009537373.1">
    <property type="nucleotide sequence ID" value="XM_009539078.1"/>
</dbReference>
<dbReference type="InParanoid" id="G5AB28"/>
<keyword evidence="3" id="KW-1185">Reference proteome</keyword>
<proteinExistence type="predicted"/>
<dbReference type="EMBL" id="JH159162">
    <property type="protein sequence ID" value="EGZ07807.1"/>
    <property type="molecule type" value="Genomic_DNA"/>
</dbReference>
<dbReference type="KEGG" id="psoj:PHYSODRAFT_340840"/>
<accession>G5AB28</accession>
<evidence type="ECO:0000256" key="1">
    <source>
        <dbReference type="SAM" id="MobiDB-lite"/>
    </source>
</evidence>